<dbReference type="EC" id="4.6.1.15" evidence="6"/>
<keyword evidence="8" id="KW-0597">Phosphoprotein</keyword>
<dbReference type="Gene3D" id="3.40.50.10440">
    <property type="entry name" value="Dihydroxyacetone kinase, domain 1"/>
    <property type="match status" value="2"/>
</dbReference>
<evidence type="ECO:0000256" key="22">
    <source>
        <dbReference type="ARBA" id="ARBA00045490"/>
    </source>
</evidence>
<keyword evidence="12" id="KW-0547">Nucleotide-binding</keyword>
<keyword evidence="17" id="KW-0464">Manganese</keyword>
<gene>
    <name evidence="29" type="ORF">E1301_Tti005162</name>
</gene>
<evidence type="ECO:0000256" key="25">
    <source>
        <dbReference type="ARBA" id="ARBA00048526"/>
    </source>
</evidence>
<evidence type="ECO:0000256" key="19">
    <source>
        <dbReference type="ARBA" id="ARBA00023268"/>
    </source>
</evidence>
<dbReference type="InterPro" id="IPR004007">
    <property type="entry name" value="DhaL_dom"/>
</dbReference>
<dbReference type="AlphaFoldDB" id="A0A5A9PL16"/>
<evidence type="ECO:0000313" key="30">
    <source>
        <dbReference type="Proteomes" id="UP000324632"/>
    </source>
</evidence>
<evidence type="ECO:0000256" key="5">
    <source>
        <dbReference type="ARBA" id="ARBA00012110"/>
    </source>
</evidence>
<dbReference type="PANTHER" id="PTHR28629:SF4">
    <property type="entry name" value="TRIOKINASE_FMN CYCLASE"/>
    <property type="match status" value="1"/>
</dbReference>
<evidence type="ECO:0000256" key="24">
    <source>
        <dbReference type="ARBA" id="ARBA00047974"/>
    </source>
</evidence>
<keyword evidence="18" id="KW-0456">Lyase</keyword>
<evidence type="ECO:0000256" key="11">
    <source>
        <dbReference type="ARBA" id="ARBA00022723"/>
    </source>
</evidence>
<dbReference type="GO" id="GO:0005524">
    <property type="term" value="F:ATP binding"/>
    <property type="evidence" value="ECO:0007669"/>
    <property type="project" value="UniProtKB-KW"/>
</dbReference>
<keyword evidence="13 29" id="KW-0418">Kinase</keyword>
<dbReference type="EMBL" id="SOYY01000003">
    <property type="protein sequence ID" value="KAA0723044.1"/>
    <property type="molecule type" value="Genomic_DNA"/>
</dbReference>
<evidence type="ECO:0000256" key="16">
    <source>
        <dbReference type="ARBA" id="ARBA00022842"/>
    </source>
</evidence>
<accession>A0A5A9PL16</accession>
<keyword evidence="16" id="KW-0460">Magnesium</keyword>
<comment type="catalytic activity">
    <reaction evidence="26">
        <text>dihydroxyacetone + ATP = dihydroxyacetone phosphate + ADP + H(+)</text>
        <dbReference type="Rhea" id="RHEA:15773"/>
        <dbReference type="ChEBI" id="CHEBI:15378"/>
        <dbReference type="ChEBI" id="CHEBI:16016"/>
        <dbReference type="ChEBI" id="CHEBI:30616"/>
        <dbReference type="ChEBI" id="CHEBI:57642"/>
        <dbReference type="ChEBI" id="CHEBI:456216"/>
        <dbReference type="EC" id="2.7.1.29"/>
    </reaction>
</comment>
<evidence type="ECO:0000256" key="21">
    <source>
        <dbReference type="ARBA" id="ARBA00032426"/>
    </source>
</evidence>
<evidence type="ECO:0000256" key="9">
    <source>
        <dbReference type="ARBA" id="ARBA00022630"/>
    </source>
</evidence>
<evidence type="ECO:0000256" key="3">
    <source>
        <dbReference type="ARBA" id="ARBA00001946"/>
    </source>
</evidence>
<evidence type="ECO:0000256" key="26">
    <source>
        <dbReference type="ARBA" id="ARBA00048898"/>
    </source>
</evidence>
<dbReference type="FunFam" id="3.40.50.10440:FF:000001">
    <property type="entry name" value="Dihydroxyacetone kinase, DhaK subunit"/>
    <property type="match status" value="1"/>
</dbReference>
<dbReference type="FunFam" id="1.25.40.340:FF:000001">
    <property type="entry name" value="Dihydroxyacetone kinase 1"/>
    <property type="match status" value="1"/>
</dbReference>
<dbReference type="SMART" id="SM01120">
    <property type="entry name" value="Dak2"/>
    <property type="match status" value="1"/>
</dbReference>
<evidence type="ECO:0000256" key="13">
    <source>
        <dbReference type="ARBA" id="ARBA00022777"/>
    </source>
</evidence>
<dbReference type="GO" id="GO:0004371">
    <property type="term" value="F:glycerone kinase activity"/>
    <property type="evidence" value="ECO:0007669"/>
    <property type="project" value="UniProtKB-EC"/>
</dbReference>
<evidence type="ECO:0000256" key="20">
    <source>
        <dbReference type="ARBA" id="ARBA00023285"/>
    </source>
</evidence>
<dbReference type="EC" id="2.7.1.28" evidence="5"/>
<dbReference type="SUPFAM" id="SSF82549">
    <property type="entry name" value="DAK1/DegV-like"/>
    <property type="match status" value="2"/>
</dbReference>
<dbReference type="SUPFAM" id="SSF101473">
    <property type="entry name" value="DhaL-like"/>
    <property type="match status" value="1"/>
</dbReference>
<dbReference type="GO" id="GO:0005829">
    <property type="term" value="C:cytosol"/>
    <property type="evidence" value="ECO:0007669"/>
    <property type="project" value="TreeGrafter"/>
</dbReference>
<comment type="cofactor">
    <cofactor evidence="1">
        <name>Mn(2+)</name>
        <dbReference type="ChEBI" id="CHEBI:29035"/>
    </cofactor>
</comment>
<name>A0A5A9PL16_9TELE</name>
<dbReference type="Pfam" id="PF02733">
    <property type="entry name" value="Dak1"/>
    <property type="match status" value="2"/>
</dbReference>
<keyword evidence="14" id="KW-0274">FAD</keyword>
<dbReference type="Proteomes" id="UP000324632">
    <property type="component" value="Chromosome 3"/>
</dbReference>
<evidence type="ECO:0000256" key="18">
    <source>
        <dbReference type="ARBA" id="ARBA00023239"/>
    </source>
</evidence>
<evidence type="ECO:0000256" key="23">
    <source>
        <dbReference type="ARBA" id="ARBA00046681"/>
    </source>
</evidence>
<evidence type="ECO:0000259" key="27">
    <source>
        <dbReference type="PROSITE" id="PS51480"/>
    </source>
</evidence>
<dbReference type="Pfam" id="PF02734">
    <property type="entry name" value="Dak2"/>
    <property type="match status" value="1"/>
</dbReference>
<evidence type="ECO:0000256" key="17">
    <source>
        <dbReference type="ARBA" id="ARBA00023211"/>
    </source>
</evidence>
<dbReference type="GO" id="GO:0019563">
    <property type="term" value="P:glycerol catabolic process"/>
    <property type="evidence" value="ECO:0007669"/>
    <property type="project" value="TreeGrafter"/>
</dbReference>
<comment type="subunit">
    <text evidence="23">Homodimer. Interacts with IFIH1 (via the CARD domains), the interaction is inhibited by viral infection.</text>
</comment>
<evidence type="ECO:0000256" key="14">
    <source>
        <dbReference type="ARBA" id="ARBA00022827"/>
    </source>
</evidence>
<dbReference type="GO" id="GO:0046872">
    <property type="term" value="F:metal ion binding"/>
    <property type="evidence" value="ECO:0007669"/>
    <property type="project" value="UniProtKB-KW"/>
</dbReference>
<keyword evidence="15" id="KW-0067">ATP-binding</keyword>
<organism evidence="29 30">
    <name type="scientific">Triplophysa tibetana</name>
    <dbReference type="NCBI Taxonomy" id="1572043"/>
    <lineage>
        <taxon>Eukaryota</taxon>
        <taxon>Metazoa</taxon>
        <taxon>Chordata</taxon>
        <taxon>Craniata</taxon>
        <taxon>Vertebrata</taxon>
        <taxon>Euteleostomi</taxon>
        <taxon>Actinopterygii</taxon>
        <taxon>Neopterygii</taxon>
        <taxon>Teleostei</taxon>
        <taxon>Ostariophysi</taxon>
        <taxon>Cypriniformes</taxon>
        <taxon>Nemacheilidae</taxon>
        <taxon>Triplophysa</taxon>
    </lineage>
</organism>
<dbReference type="InterPro" id="IPR050861">
    <property type="entry name" value="Dihydroxyacetone_Kinase"/>
</dbReference>
<comment type="function">
    <text evidence="22">Catalyzes both the phosphorylation of dihydroxyacetone and of glyceraldehyde, and the splitting of ribonucleoside diphosphate-X compounds among which FAD is the best substrate. Represses IFIH1-mediated cellular antiviral response.</text>
</comment>
<dbReference type="GO" id="GO:0034012">
    <property type="term" value="F:FAD-AMP lyase (cyclizing) activity"/>
    <property type="evidence" value="ECO:0007669"/>
    <property type="project" value="UniProtKB-EC"/>
</dbReference>
<dbReference type="InterPro" id="IPR004006">
    <property type="entry name" value="DhaK_dom"/>
</dbReference>
<evidence type="ECO:0000256" key="8">
    <source>
        <dbReference type="ARBA" id="ARBA00022553"/>
    </source>
</evidence>
<evidence type="ECO:0000256" key="15">
    <source>
        <dbReference type="ARBA" id="ARBA00022840"/>
    </source>
</evidence>
<keyword evidence="9" id="KW-0285">Flavoprotein</keyword>
<comment type="catalytic activity">
    <reaction evidence="24">
        <text>D-glyceraldehyde + ATP = D-glyceraldehyde 3-phosphate + ADP + H(+)</text>
        <dbReference type="Rhea" id="RHEA:13941"/>
        <dbReference type="ChEBI" id="CHEBI:15378"/>
        <dbReference type="ChEBI" id="CHEBI:17378"/>
        <dbReference type="ChEBI" id="CHEBI:30616"/>
        <dbReference type="ChEBI" id="CHEBI:59776"/>
        <dbReference type="ChEBI" id="CHEBI:456216"/>
        <dbReference type="EC" id="2.7.1.28"/>
    </reaction>
</comment>
<dbReference type="EC" id="2.7.1.29" evidence="4"/>
<keyword evidence="19" id="KW-0511">Multifunctional enzyme</keyword>
<feature type="domain" description="DhaL" evidence="27">
    <location>
        <begin position="404"/>
        <end position="604"/>
    </location>
</feature>
<feature type="domain" description="DhaK" evidence="28">
    <location>
        <begin position="11"/>
        <end position="369"/>
    </location>
</feature>
<keyword evidence="11" id="KW-0479">Metal-binding</keyword>
<evidence type="ECO:0000256" key="7">
    <source>
        <dbReference type="ARBA" id="ARBA00018932"/>
    </source>
</evidence>
<dbReference type="FunFam" id="3.30.1180.20:FF:000003">
    <property type="entry name" value="triokinase/FMN cyclase isoform X1"/>
    <property type="match status" value="1"/>
</dbReference>
<evidence type="ECO:0000256" key="2">
    <source>
        <dbReference type="ARBA" id="ARBA00001941"/>
    </source>
</evidence>
<keyword evidence="30" id="KW-1185">Reference proteome</keyword>
<evidence type="ECO:0000313" key="29">
    <source>
        <dbReference type="EMBL" id="KAA0723044.1"/>
    </source>
</evidence>
<dbReference type="PANTHER" id="PTHR28629">
    <property type="entry name" value="TRIOKINASE/FMN CYCLASE"/>
    <property type="match status" value="1"/>
</dbReference>
<evidence type="ECO:0000256" key="12">
    <source>
        <dbReference type="ARBA" id="ARBA00022741"/>
    </source>
</evidence>
<evidence type="ECO:0000256" key="1">
    <source>
        <dbReference type="ARBA" id="ARBA00001936"/>
    </source>
</evidence>
<dbReference type="Gene3D" id="1.25.40.340">
    <property type="match status" value="1"/>
</dbReference>
<dbReference type="GO" id="GO:0050354">
    <property type="term" value="F:triokinase activity"/>
    <property type="evidence" value="ECO:0007669"/>
    <property type="project" value="UniProtKB-EC"/>
</dbReference>
<proteinExistence type="predicted"/>
<comment type="cofactor">
    <cofactor evidence="3">
        <name>Mg(2+)</name>
        <dbReference type="ChEBI" id="CHEBI:18420"/>
    </cofactor>
</comment>
<reference evidence="29 30" key="1">
    <citation type="journal article" date="2019" name="Mol. Ecol. Resour.">
        <title>Chromosome-level genome assembly of Triplophysa tibetana, a fish adapted to the harsh high-altitude environment of the Tibetan Plateau.</title>
        <authorList>
            <person name="Yang X."/>
            <person name="Liu H."/>
            <person name="Ma Z."/>
            <person name="Zou Y."/>
            <person name="Zou M."/>
            <person name="Mao Y."/>
            <person name="Li X."/>
            <person name="Wang H."/>
            <person name="Chen T."/>
            <person name="Wang W."/>
            <person name="Yang R."/>
        </authorList>
    </citation>
    <scope>NUCLEOTIDE SEQUENCE [LARGE SCALE GENOMIC DNA]</scope>
    <source>
        <strain evidence="29">TTIB1903HZAU</strain>
        <tissue evidence="29">Muscle</tissue>
    </source>
</reference>
<protein>
    <recommendedName>
        <fullName evidence="7">Triokinase/FMN cyclase</fullName>
        <ecNumber evidence="5">2.7.1.28</ecNumber>
        <ecNumber evidence="4">2.7.1.29</ecNumber>
        <ecNumber evidence="6">4.6.1.15</ecNumber>
    </recommendedName>
    <alternativeName>
        <fullName evidence="21">Bifunctional ATP-dependent dihydroxyacetone kinase/FAD-AMP lyase (cyclizing)</fullName>
    </alternativeName>
</protein>
<evidence type="ECO:0000256" key="10">
    <source>
        <dbReference type="ARBA" id="ARBA00022679"/>
    </source>
</evidence>
<comment type="caution">
    <text evidence="29">The sequence shown here is derived from an EMBL/GenBank/DDBJ whole genome shotgun (WGS) entry which is preliminary data.</text>
</comment>
<comment type="catalytic activity">
    <reaction evidence="25">
        <text>FAD = riboflavin cyclic-4',5'-phosphate + AMP + H(+)</text>
        <dbReference type="Rhea" id="RHEA:13729"/>
        <dbReference type="ChEBI" id="CHEBI:15378"/>
        <dbReference type="ChEBI" id="CHEBI:57692"/>
        <dbReference type="ChEBI" id="CHEBI:76202"/>
        <dbReference type="ChEBI" id="CHEBI:456215"/>
        <dbReference type="EC" id="4.6.1.15"/>
    </reaction>
</comment>
<evidence type="ECO:0000256" key="6">
    <source>
        <dbReference type="ARBA" id="ARBA00012578"/>
    </source>
</evidence>
<dbReference type="InterPro" id="IPR036117">
    <property type="entry name" value="DhaL_dom_sf"/>
</dbReference>
<evidence type="ECO:0000256" key="4">
    <source>
        <dbReference type="ARBA" id="ARBA00012107"/>
    </source>
</evidence>
<dbReference type="PROSITE" id="PS51481">
    <property type="entry name" value="DHAK"/>
    <property type="match status" value="1"/>
</dbReference>
<keyword evidence="10" id="KW-0808">Transferase</keyword>
<comment type="cofactor">
    <cofactor evidence="2">
        <name>Co(2+)</name>
        <dbReference type="ChEBI" id="CHEBI:48828"/>
    </cofactor>
</comment>
<dbReference type="PROSITE" id="PS51480">
    <property type="entry name" value="DHAL"/>
    <property type="match status" value="1"/>
</dbReference>
<dbReference type="Gene3D" id="3.30.1180.20">
    <property type="entry name" value="Dihydroxyacetone kinase, domain 2"/>
    <property type="match status" value="1"/>
</dbReference>
<sequence>MMEVGRKLLNSVDKCVDEALEGLVRSNASLVLLRGHRVVLRSDLENIRGKVALLSGGGSGHEPAHAGHMLCGWLVFAEHFRQVLQFGRVLFVVSSPLGYIGMGMLSGAVAGAVFASPPAGSILAAIKALWSRGASGVLLVVKNYTGDRLNFGIAAEQAQSQGIQVDMVIVADDCAFTQPSKAGRRGLCGTVLVHKLAGALAEEGCPLDTIVARVNEALKNIGTLGVSLSPCSVPGCLPSFQLPPGEMELGLGIHGEPGIWRSKVASANDVVKTMISHMTDSYNKSHLPLKSGDSVVLSVNNLGALSCLEIAVVTKAAVHLLEERGVLIVRVMSGSFMTSLEMAGMSLTLLKVDEEILRLFDAKTTAPAWPNLSSVSVSGKNLFMEPVEKSAAPADKGKEDSLASSIRLVLESVCRILLQYQDELNALDRTAGDGDCGNTHALAANAILEWLSISSIPGNAGLLLADLALLVQERMGGSSGALYSLFLSAAFPHLAESCDGTSWAKALHAGTEAMKRYGGAEVGDRTMLDALCPAVEELKKLSTVPPGGHMDILQAAVEKADLGAESTCNLTARAGRASYIASEHLTQPDPGAKAVAIILKAVLNALKGDRE</sequence>
<evidence type="ECO:0000259" key="28">
    <source>
        <dbReference type="PROSITE" id="PS51481"/>
    </source>
</evidence>
<keyword evidence="20" id="KW-0170">Cobalt</keyword>